<feature type="compositionally biased region" description="Low complexity" evidence="1">
    <location>
        <begin position="1161"/>
        <end position="1171"/>
    </location>
</feature>
<proteinExistence type="predicted"/>
<evidence type="ECO:0000256" key="1">
    <source>
        <dbReference type="SAM" id="MobiDB-lite"/>
    </source>
</evidence>
<evidence type="ECO:0000313" key="2">
    <source>
        <dbReference type="EMBL" id="AKF05187.1"/>
    </source>
</evidence>
<gene>
    <name evidence="2" type="ORF">DB32_002336</name>
</gene>
<feature type="compositionally biased region" description="Gly residues" evidence="1">
    <location>
        <begin position="1123"/>
        <end position="1132"/>
    </location>
</feature>
<name>A0A0F6W1L7_9BACT</name>
<accession>A0A0F6W1L7</accession>
<dbReference type="STRING" id="927083.DB32_002336"/>
<feature type="compositionally biased region" description="Low complexity" evidence="1">
    <location>
        <begin position="1362"/>
        <end position="1373"/>
    </location>
</feature>
<dbReference type="EMBL" id="CP011125">
    <property type="protein sequence ID" value="AKF05187.1"/>
    <property type="molecule type" value="Genomic_DNA"/>
</dbReference>
<dbReference type="KEGG" id="samy:DB32_002336"/>
<feature type="compositionally biased region" description="Low complexity" evidence="1">
    <location>
        <begin position="1391"/>
        <end position="1410"/>
    </location>
</feature>
<organism evidence="2 3">
    <name type="scientific">Sandaracinus amylolyticus</name>
    <dbReference type="NCBI Taxonomy" id="927083"/>
    <lineage>
        <taxon>Bacteria</taxon>
        <taxon>Pseudomonadati</taxon>
        <taxon>Myxococcota</taxon>
        <taxon>Polyangia</taxon>
        <taxon>Polyangiales</taxon>
        <taxon>Sandaracinaceae</taxon>
        <taxon>Sandaracinus</taxon>
    </lineage>
</organism>
<feature type="region of interest" description="Disordered" evidence="1">
    <location>
        <begin position="1086"/>
        <end position="1208"/>
    </location>
</feature>
<feature type="compositionally biased region" description="Gly residues" evidence="1">
    <location>
        <begin position="1378"/>
        <end position="1390"/>
    </location>
</feature>
<feature type="compositionally biased region" description="Gly residues" evidence="1">
    <location>
        <begin position="1099"/>
        <end position="1108"/>
    </location>
</feature>
<feature type="compositionally biased region" description="Gly residues" evidence="1">
    <location>
        <begin position="1172"/>
        <end position="1194"/>
    </location>
</feature>
<reference evidence="2 3" key="1">
    <citation type="submission" date="2015-03" db="EMBL/GenBank/DDBJ databases">
        <title>Genome assembly of Sandaracinus amylolyticus DSM 53668.</title>
        <authorList>
            <person name="Sharma G."/>
            <person name="Subramanian S."/>
        </authorList>
    </citation>
    <scope>NUCLEOTIDE SEQUENCE [LARGE SCALE GENOMIC DNA]</scope>
    <source>
        <strain evidence="2 3">DSM 53668</strain>
    </source>
</reference>
<dbReference type="Proteomes" id="UP000034883">
    <property type="component" value="Chromosome"/>
</dbReference>
<evidence type="ECO:0000313" key="3">
    <source>
        <dbReference type="Proteomes" id="UP000034883"/>
    </source>
</evidence>
<feature type="compositionally biased region" description="Gly residues" evidence="1">
    <location>
        <begin position="1296"/>
        <end position="1319"/>
    </location>
</feature>
<feature type="region of interest" description="Disordered" evidence="1">
    <location>
        <begin position="1353"/>
        <end position="1410"/>
    </location>
</feature>
<keyword evidence="3" id="KW-1185">Reference proteome</keyword>
<feature type="region of interest" description="Disordered" evidence="1">
    <location>
        <begin position="1291"/>
        <end position="1320"/>
    </location>
</feature>
<protein>
    <submittedName>
        <fullName evidence="2">Uncharacterized protein</fullName>
    </submittedName>
</protein>
<dbReference type="PRINTS" id="PR01228">
    <property type="entry name" value="EGGSHELL"/>
</dbReference>
<sequence>MGLVLSVAGCGDGGGATSCEESSECALPEGGGGVCREGTCGACQSDVECAAAHGGGSTCDEGSCTAPICSGDAGCECEPGESGCACRASGAACDTGLACIAGVCEACSAGAEGCACRAGADVCDDGLACRSRVCERCEPGTAGCSCDAGACEGELLCVAGDCRAAATCADLRDAGLCPASQRCEIVAGAPTCLDVCSDGYRRDDATGDCVMCPESGCAPTTCEECTAMHRVCVSGDVVTCGACEPGYRLDASGACVDERLCGDDVCPAGSMPDHRADGTCECVDLMCGAGQAETPSGTCVTCDCPVTVAGHTGSVHPRASATGGCVCETNEGYYIPEGGDASARPCDEDGDGWINTRARDALRSTDPAIRANARCTLQLARRVTLQNVYQQTLRVYPCATGLAVGADETVCTTLGLGGLTPIELVESDRNDSPDRLADDLDLPTYGNTGRRLVASEINGITRACVGERADYDFDGTPDIAQRQPLPSAVVTNDLRLRAFSHFVELHTSQVVPGAAGGDGELVISERSRCEADGEMGFATTSASTWWRDCHRDRDARFGTAAAPPGLDFAQWSCDEATGACGLPIPAVGAASSSPREAPQHGVCELGSAADWGATWRGMGHHSQFRCTLVDSTSTALHAVPLASFVGAPGAETTAYLEMQDCTWTDPAGPPACTATTPTEGRVGWAMVRHSPSVRIGGASAPDVLGCVDESRAAAPVGAGDARLLTDCYGGAAEAFAWSGDGCEDLPASAGSTASWLDLPAGVTAIAYRDAGCTGPSVRLEADTDFCAGTRYDDGTGVNDRIGSVRLLAVGWDRALCPADPPGIEFYSDGDPSHFGRLRCECTSPLVGYFWDDDGDGIGRNAYAGGLTCVPPTAPPPGGDGTRGRWVTTSGDCDDANRGNFPGNTDAYEGNDENCDGVDGYVDRLVYVRPDGVDYVGTTPVTCGLTPSSPCRTLWRAIAIARDLDRDVAITVGTHEPPVNSGGATYPSAALTSVLSLGESVRLLGGYSRDFRARTMDAGATVYVDTRERAGRVVGLEVASGTGNLVQSLTIRSQCATCTTPGTSVYGMRVTGSSGLVLDRVRVVAGPGQAGRHGDVGTTGANGSGGGRGENADDDSPNDRGRAGSAGWGCGHGGGRREDQSWTHSCGSGDDDSSGSGGFTGCSGQSAGSSPHGSGGNGGAGQSGNRDPGGAGSAGNPGSNGVNGTSGSAVTIRDGWWVGASGTAGGHGGHGGGGGGGGGGDDCCSGIGHGAGGGGGGGGGCAGGPGGAGSAGGASIALFVMSSSVELRSASLVSQNGGNGGNGGPGGRGGSGGDGGGGGSSSISTFGYGAAGGRGGDGGDAGWGGNGGGGRGGDSWTIYRADGSSSSVTRTGTTMLTRGNGGTGGAGGAASGAGAPAAGPAGANGDSGEQN</sequence>